<dbReference type="EMBL" id="SJPX01000001">
    <property type="protein sequence ID" value="TWU57271.1"/>
    <property type="molecule type" value="Genomic_DNA"/>
</dbReference>
<name>A0A5C6FCG5_9BACT</name>
<comment type="caution">
    <text evidence="4">The sequence shown here is derived from an EMBL/GenBank/DDBJ whole genome shotgun (WGS) entry which is preliminary data.</text>
</comment>
<dbReference type="AlphaFoldDB" id="A0A5C6FCG5"/>
<keyword evidence="3" id="KW-0808">Transferase</keyword>
<organism evidence="4 5">
    <name type="scientific">Rubripirellula reticaptiva</name>
    <dbReference type="NCBI Taxonomy" id="2528013"/>
    <lineage>
        <taxon>Bacteria</taxon>
        <taxon>Pseudomonadati</taxon>
        <taxon>Planctomycetota</taxon>
        <taxon>Planctomycetia</taxon>
        <taxon>Pirellulales</taxon>
        <taxon>Pirellulaceae</taxon>
        <taxon>Rubripirellula</taxon>
    </lineage>
</organism>
<dbReference type="PANTHER" id="PTHR44835:SF1">
    <property type="entry name" value="PROTEIN O-GLCNAC TRANSFERASE"/>
    <property type="match status" value="1"/>
</dbReference>
<keyword evidence="2" id="KW-0328">Glycosyltransferase</keyword>
<dbReference type="InterPro" id="IPR051939">
    <property type="entry name" value="Glycosyltr_41/O-GlcNAc_trsf"/>
</dbReference>
<evidence type="ECO:0008006" key="6">
    <source>
        <dbReference type="Google" id="ProtNLM"/>
    </source>
</evidence>
<accession>A0A5C6FCG5</accession>
<evidence type="ECO:0000256" key="2">
    <source>
        <dbReference type="ARBA" id="ARBA00022676"/>
    </source>
</evidence>
<evidence type="ECO:0000313" key="4">
    <source>
        <dbReference type="EMBL" id="TWU57271.1"/>
    </source>
</evidence>
<dbReference type="Gene3D" id="3.40.50.11380">
    <property type="match status" value="1"/>
</dbReference>
<comment type="pathway">
    <text evidence="1">Protein modification; protein glycosylation.</text>
</comment>
<proteinExistence type="predicted"/>
<dbReference type="Proteomes" id="UP000317977">
    <property type="component" value="Unassembled WGS sequence"/>
</dbReference>
<evidence type="ECO:0000313" key="5">
    <source>
        <dbReference type="Proteomes" id="UP000317977"/>
    </source>
</evidence>
<gene>
    <name evidence="4" type="ORF">Poly59_01780</name>
</gene>
<sequence>MLPLVCETLERAERKFEAIEFRRRLAGLAPTNQINLFQLSVLLAGVGEVDESLAYCRRLLEINRHHLAAAANFLLYMNYSDRYSAAEISNERFRLGMRFTERPEKIPRRLRQPGERICIGYLGSDFYTHPVGEIVLPILESHDRSQFDVTVYHDGSHRCRLRFWVTPIHRPCKRLTII</sequence>
<dbReference type="GO" id="GO:0016757">
    <property type="term" value="F:glycosyltransferase activity"/>
    <property type="evidence" value="ECO:0007669"/>
    <property type="project" value="UniProtKB-KW"/>
</dbReference>
<evidence type="ECO:0000256" key="1">
    <source>
        <dbReference type="ARBA" id="ARBA00004922"/>
    </source>
</evidence>
<dbReference type="SUPFAM" id="SSF48452">
    <property type="entry name" value="TPR-like"/>
    <property type="match status" value="1"/>
</dbReference>
<dbReference type="PANTHER" id="PTHR44835">
    <property type="entry name" value="UDP-N-ACETYLGLUCOSAMINE--PEPTIDE N-ACETYLGLUCOSAMINYLTRANSFERASE SPINDLY-RELATED"/>
    <property type="match status" value="1"/>
</dbReference>
<dbReference type="Gene3D" id="1.25.40.10">
    <property type="entry name" value="Tetratricopeptide repeat domain"/>
    <property type="match status" value="1"/>
</dbReference>
<dbReference type="InterPro" id="IPR011990">
    <property type="entry name" value="TPR-like_helical_dom_sf"/>
</dbReference>
<protein>
    <recommendedName>
        <fullName evidence="6">Tetratricopeptide repeat protein</fullName>
    </recommendedName>
</protein>
<evidence type="ECO:0000256" key="3">
    <source>
        <dbReference type="ARBA" id="ARBA00022679"/>
    </source>
</evidence>
<keyword evidence="5" id="KW-1185">Reference proteome</keyword>
<reference evidence="4 5" key="1">
    <citation type="submission" date="2019-02" db="EMBL/GenBank/DDBJ databases">
        <title>Deep-cultivation of Planctomycetes and their phenomic and genomic characterization uncovers novel biology.</title>
        <authorList>
            <person name="Wiegand S."/>
            <person name="Jogler M."/>
            <person name="Boedeker C."/>
            <person name="Pinto D."/>
            <person name="Vollmers J."/>
            <person name="Rivas-Marin E."/>
            <person name="Kohn T."/>
            <person name="Peeters S.H."/>
            <person name="Heuer A."/>
            <person name="Rast P."/>
            <person name="Oberbeckmann S."/>
            <person name="Bunk B."/>
            <person name="Jeske O."/>
            <person name="Meyerdierks A."/>
            <person name="Storesund J.E."/>
            <person name="Kallscheuer N."/>
            <person name="Luecker S."/>
            <person name="Lage O.M."/>
            <person name="Pohl T."/>
            <person name="Merkel B.J."/>
            <person name="Hornburger P."/>
            <person name="Mueller R.-W."/>
            <person name="Bruemmer F."/>
            <person name="Labrenz M."/>
            <person name="Spormann A.M."/>
            <person name="Op Den Camp H."/>
            <person name="Overmann J."/>
            <person name="Amann R."/>
            <person name="Jetten M.S.M."/>
            <person name="Mascher T."/>
            <person name="Medema M.H."/>
            <person name="Devos D.P."/>
            <person name="Kaster A.-K."/>
            <person name="Ovreas L."/>
            <person name="Rohde M."/>
            <person name="Galperin M.Y."/>
            <person name="Jogler C."/>
        </authorList>
    </citation>
    <scope>NUCLEOTIDE SEQUENCE [LARGE SCALE GENOMIC DNA]</scope>
    <source>
        <strain evidence="4 5">Poly59</strain>
    </source>
</reference>